<organism evidence="1">
    <name type="scientific">Anguilla anguilla</name>
    <name type="common">European freshwater eel</name>
    <name type="synonym">Muraena anguilla</name>
    <dbReference type="NCBI Taxonomy" id="7936"/>
    <lineage>
        <taxon>Eukaryota</taxon>
        <taxon>Metazoa</taxon>
        <taxon>Chordata</taxon>
        <taxon>Craniata</taxon>
        <taxon>Vertebrata</taxon>
        <taxon>Euteleostomi</taxon>
        <taxon>Actinopterygii</taxon>
        <taxon>Neopterygii</taxon>
        <taxon>Teleostei</taxon>
        <taxon>Anguilliformes</taxon>
        <taxon>Anguillidae</taxon>
        <taxon>Anguilla</taxon>
    </lineage>
</organism>
<accession>A0A0E9TP58</accession>
<proteinExistence type="predicted"/>
<dbReference type="EMBL" id="GBXM01054064">
    <property type="protein sequence ID" value="JAH54513.1"/>
    <property type="molecule type" value="Transcribed_RNA"/>
</dbReference>
<evidence type="ECO:0000313" key="1">
    <source>
        <dbReference type="EMBL" id="JAH54513.1"/>
    </source>
</evidence>
<reference evidence="1" key="1">
    <citation type="submission" date="2014-11" db="EMBL/GenBank/DDBJ databases">
        <authorList>
            <person name="Amaro Gonzalez C."/>
        </authorList>
    </citation>
    <scope>NUCLEOTIDE SEQUENCE</scope>
</reference>
<sequence>MVTGYTQVQCMILGKRETQIPPSSMAKQFYFTL</sequence>
<protein>
    <submittedName>
        <fullName evidence="1">Uncharacterized protein</fullName>
    </submittedName>
</protein>
<reference evidence="1" key="2">
    <citation type="journal article" date="2015" name="Fish Shellfish Immunol.">
        <title>Early steps in the European eel (Anguilla anguilla)-Vibrio vulnificus interaction in the gills: Role of the RtxA13 toxin.</title>
        <authorList>
            <person name="Callol A."/>
            <person name="Pajuelo D."/>
            <person name="Ebbesson L."/>
            <person name="Teles M."/>
            <person name="MacKenzie S."/>
            <person name="Amaro C."/>
        </authorList>
    </citation>
    <scope>NUCLEOTIDE SEQUENCE</scope>
</reference>
<name>A0A0E9TP58_ANGAN</name>
<dbReference type="AlphaFoldDB" id="A0A0E9TP58"/>